<dbReference type="Gene3D" id="1.10.10.10">
    <property type="entry name" value="Winged helix-like DNA-binding domain superfamily/Winged helix DNA-binding domain"/>
    <property type="match status" value="1"/>
</dbReference>
<sequence length="202" mass="22509">MTPPVFAHGNLRLYLLALLDERPRHGYELIQALSDRFGGTYSPSAGTIYPRLSKLEEEGLVTKSADGRKTVYAITDAGRRELASRRHELDAIEDEVTDSVRRLADGVRAEVDEAMRTLRAELASAAREAKRAAKDATSTTNLHAESNRALHEAELAINEFRQQVRTDLRTHAHRSRVSGETVAALRRRLGEVRDALLADLSR</sequence>
<evidence type="ECO:0000313" key="3">
    <source>
        <dbReference type="EMBL" id="XBX82720.1"/>
    </source>
</evidence>
<dbReference type="InterPro" id="IPR036390">
    <property type="entry name" value="WH_DNA-bd_sf"/>
</dbReference>
<evidence type="ECO:0000259" key="2">
    <source>
        <dbReference type="Pfam" id="PF03551"/>
    </source>
</evidence>
<dbReference type="InterPro" id="IPR005149">
    <property type="entry name" value="Tscrpt_reg_PadR_N"/>
</dbReference>
<dbReference type="AlphaFoldDB" id="A0AAU7WBA7"/>
<dbReference type="SUPFAM" id="SSF46785">
    <property type="entry name" value="Winged helix' DNA-binding domain"/>
    <property type="match status" value="1"/>
</dbReference>
<gene>
    <name evidence="3" type="ORF">ABIQ69_02040</name>
</gene>
<accession>A0AAU7WBA7</accession>
<dbReference type="PANTHER" id="PTHR43252:SF7">
    <property type="entry name" value="TRANSCRIPTIONAL REGULATOR YQJI"/>
    <property type="match status" value="1"/>
</dbReference>
<dbReference type="EMBL" id="CP158374">
    <property type="protein sequence ID" value="XBX82720.1"/>
    <property type="molecule type" value="Genomic_DNA"/>
</dbReference>
<dbReference type="Pfam" id="PF03551">
    <property type="entry name" value="PadR"/>
    <property type="match status" value="1"/>
</dbReference>
<organism evidence="3">
    <name type="scientific">Agromyces sp. G08B096</name>
    <dbReference type="NCBI Taxonomy" id="3156399"/>
    <lineage>
        <taxon>Bacteria</taxon>
        <taxon>Bacillati</taxon>
        <taxon>Actinomycetota</taxon>
        <taxon>Actinomycetes</taxon>
        <taxon>Micrococcales</taxon>
        <taxon>Microbacteriaceae</taxon>
        <taxon>Agromyces</taxon>
    </lineage>
</organism>
<evidence type="ECO:0000256" key="1">
    <source>
        <dbReference type="SAM" id="Coils"/>
    </source>
</evidence>
<name>A0AAU7WBA7_9MICO</name>
<feature type="domain" description="Transcription regulator PadR N-terminal" evidence="2">
    <location>
        <begin position="15"/>
        <end position="83"/>
    </location>
</feature>
<dbReference type="InterPro" id="IPR036388">
    <property type="entry name" value="WH-like_DNA-bd_sf"/>
</dbReference>
<dbReference type="RefSeq" id="WP_350348736.1">
    <property type="nucleotide sequence ID" value="NZ_CP158374.1"/>
</dbReference>
<reference evidence="3" key="1">
    <citation type="submission" date="2024-05" db="EMBL/GenBank/DDBJ databases">
        <authorList>
            <person name="Yu L."/>
        </authorList>
    </citation>
    <scope>NUCLEOTIDE SEQUENCE</scope>
    <source>
        <strain evidence="3">G08B096</strain>
    </source>
</reference>
<dbReference type="PANTHER" id="PTHR43252">
    <property type="entry name" value="TRANSCRIPTIONAL REGULATOR YQJI"/>
    <property type="match status" value="1"/>
</dbReference>
<proteinExistence type="predicted"/>
<keyword evidence="1" id="KW-0175">Coiled coil</keyword>
<feature type="coiled-coil region" evidence="1">
    <location>
        <begin position="108"/>
        <end position="163"/>
    </location>
</feature>
<protein>
    <submittedName>
        <fullName evidence="3">PadR family transcriptional regulator</fullName>
    </submittedName>
</protein>